<keyword evidence="3" id="KW-1185">Reference proteome</keyword>
<organism evidence="2 3">
    <name type="scientific">Saccharopolyspora hordei</name>
    <dbReference type="NCBI Taxonomy" id="1838"/>
    <lineage>
        <taxon>Bacteria</taxon>
        <taxon>Bacillati</taxon>
        <taxon>Actinomycetota</taxon>
        <taxon>Actinomycetes</taxon>
        <taxon>Pseudonocardiales</taxon>
        <taxon>Pseudonocardiaceae</taxon>
        <taxon>Saccharopolyspora</taxon>
    </lineage>
</organism>
<gene>
    <name evidence="2" type="ORF">HNR68_000926</name>
</gene>
<proteinExistence type="predicted"/>
<sequence>MSAPAGGTTAVCVVGAGPQGTSVLERLVAWAAHQPDDRQLVVHVVDPFPPGPGRIWRREQSGLLWMNSTVGDVRMFVAPETAVLGPAGAVPSFAEWLATVAPHELTGELADLAARMTERSFAPRPLVGEYYSWVFDRIVVTAPDRVRVVVHRARATDVVDEPDGRQRVALDDGTGLVVDQVVLAQGNFESRATAEERGLAEFAGRHGLRYLPSGYFDGPALEEVPAGEPVIMRGFGLTFIDCMALLCEGRGGRFEPDPEHGLTYRPSGREPVLHVGSRRGLPYHAKFRYDLPAGPPPLPRFFTADAARALGTPLEFRRDLWPLVSKEIAAAYYHELFRAHPERTRCGWPEFSAALAELDWGSPAWEERVAAAVPAESDRFRWDLLDRRFDGRGEDAESLQRTVRQYIADDLEHRGDPAFSPELAAVRGLLSTVEVLFELVEAGDVEARSLVREVEAEFLPLMSFVTSGPPPRRLAELHALSRAGVVRFLGPGTDVVADPDRGCFRARSAVAEVEARCLVESRLREPTLAEADDALLRRLHGRGECTAETLVGADGVRWSTGRISARASDHRLLHADGRAHPRRFAVGPYVAAVGAPAPDPAAAGFFGTSDLVARSVLGLAPAPAELSAR</sequence>
<evidence type="ECO:0000259" key="1">
    <source>
        <dbReference type="Pfam" id="PF13454"/>
    </source>
</evidence>
<dbReference type="Pfam" id="PF13454">
    <property type="entry name" value="NAD_binding_9"/>
    <property type="match status" value="1"/>
</dbReference>
<dbReference type="RefSeq" id="WP_179717970.1">
    <property type="nucleotide sequence ID" value="NZ_BAABFH010000001.1"/>
</dbReference>
<accession>A0A853AEP9</accession>
<evidence type="ECO:0000313" key="3">
    <source>
        <dbReference type="Proteomes" id="UP000587002"/>
    </source>
</evidence>
<dbReference type="PANTHER" id="PTHR40254">
    <property type="entry name" value="BLR0577 PROTEIN"/>
    <property type="match status" value="1"/>
</dbReference>
<comment type="caution">
    <text evidence="2">The sequence shown here is derived from an EMBL/GenBank/DDBJ whole genome shotgun (WGS) entry which is preliminary data.</text>
</comment>
<protein>
    <submittedName>
        <fullName evidence="2">Putative NAD(P)/FAD-binding protein YdhS</fullName>
    </submittedName>
</protein>
<dbReference type="AlphaFoldDB" id="A0A853AEP9"/>
<dbReference type="InterPro" id="IPR038732">
    <property type="entry name" value="HpyO/CreE_NAD-binding"/>
</dbReference>
<dbReference type="PANTHER" id="PTHR40254:SF1">
    <property type="entry name" value="BLR0577 PROTEIN"/>
    <property type="match status" value="1"/>
</dbReference>
<dbReference type="Gene3D" id="3.50.50.60">
    <property type="entry name" value="FAD/NAD(P)-binding domain"/>
    <property type="match status" value="1"/>
</dbReference>
<dbReference type="EMBL" id="JACCFJ010000001">
    <property type="protein sequence ID" value="NYI82296.1"/>
    <property type="molecule type" value="Genomic_DNA"/>
</dbReference>
<dbReference type="InterPro" id="IPR036188">
    <property type="entry name" value="FAD/NAD-bd_sf"/>
</dbReference>
<dbReference type="SUPFAM" id="SSF51905">
    <property type="entry name" value="FAD/NAD(P)-binding domain"/>
    <property type="match status" value="1"/>
</dbReference>
<feature type="domain" description="FAD-dependent urate hydroxylase HpyO/Asp monooxygenase CreE-like FAD/NAD(P)-binding" evidence="1">
    <location>
        <begin position="13"/>
        <end position="187"/>
    </location>
</feature>
<evidence type="ECO:0000313" key="2">
    <source>
        <dbReference type="EMBL" id="NYI82296.1"/>
    </source>
</evidence>
<dbReference type="InterPro" id="IPR052189">
    <property type="entry name" value="L-asp_N-monooxygenase_NS-form"/>
</dbReference>
<reference evidence="2 3" key="1">
    <citation type="submission" date="2020-07" db="EMBL/GenBank/DDBJ databases">
        <title>Sequencing the genomes of 1000 actinobacteria strains.</title>
        <authorList>
            <person name="Klenk H.-P."/>
        </authorList>
    </citation>
    <scope>NUCLEOTIDE SEQUENCE [LARGE SCALE GENOMIC DNA]</scope>
    <source>
        <strain evidence="2 3">DSM 44065</strain>
    </source>
</reference>
<name>A0A853AEP9_9PSEU</name>
<dbReference type="Proteomes" id="UP000587002">
    <property type="component" value="Unassembled WGS sequence"/>
</dbReference>